<dbReference type="InParanoid" id="A0A061FYD9"/>
<dbReference type="PANTHER" id="PTHR33673:SF38">
    <property type="entry name" value="CHROMODOMAIN-HELICASE-DNA-BINDING PROTEIN 7-LIKE"/>
    <property type="match status" value="1"/>
</dbReference>
<dbReference type="PANTHER" id="PTHR33673">
    <property type="entry name" value="SUPPRESSOR SRP40-LIKE PROTEIN"/>
    <property type="match status" value="1"/>
</dbReference>
<feature type="compositionally biased region" description="Basic residues" evidence="1">
    <location>
        <begin position="26"/>
        <end position="35"/>
    </location>
</feature>
<feature type="compositionally biased region" description="Basic and acidic residues" evidence="1">
    <location>
        <begin position="211"/>
        <end position="233"/>
    </location>
</feature>
<protein>
    <submittedName>
        <fullName evidence="2">Uncharacterized protein</fullName>
    </submittedName>
</protein>
<evidence type="ECO:0000256" key="1">
    <source>
        <dbReference type="SAM" id="MobiDB-lite"/>
    </source>
</evidence>
<gene>
    <name evidence="2" type="ORF">TCM_014268</name>
</gene>
<dbReference type="HOGENOM" id="CLU_066540_0_0_1"/>
<name>A0A061FYD9_THECC</name>
<dbReference type="Proteomes" id="UP000026915">
    <property type="component" value="Chromosome 3"/>
</dbReference>
<dbReference type="Gramene" id="EOY22078">
    <property type="protein sequence ID" value="EOY22078"/>
    <property type="gene ID" value="TCM_014268"/>
</dbReference>
<feature type="compositionally biased region" description="Polar residues" evidence="1">
    <location>
        <begin position="51"/>
        <end position="60"/>
    </location>
</feature>
<sequence length="331" mass="35227">MESGHDTGSDLKTHQVASPSENSHVTRAKKSRRPSHSSSSSSSGEAIRLGSTGTSTSNAGVHTPLGDEQAEEDIPVSSMPDSGQSSDGSAALIPPPLPTERPAGGSPSEASKRIPSYVFARTKSSGPMEWSVASNESLFSIHMGNMSFTRDQLSWMSKSGELGCINDPTISGPLLDVPSNQTPPRKSTEIAKKSGTLDDGYGVTEAAAAETMREVLREKESQPDENNAKESPRSRSMSQHSDTSVKSFAFPILTGDGGKSGSFRPNTKNKKQLSRPSTPKTTPQTPPETPKPQTPPETPKPQTPKPETPKETRSAGPRRWFSCFSCCPSCS</sequence>
<reference evidence="2 3" key="1">
    <citation type="journal article" date="2013" name="Genome Biol.">
        <title>The genome sequence of the most widely cultivated cacao type and its use to identify candidate genes regulating pod color.</title>
        <authorList>
            <person name="Motamayor J.C."/>
            <person name="Mockaitis K."/>
            <person name="Schmutz J."/>
            <person name="Haiminen N."/>
            <person name="Iii D.L."/>
            <person name="Cornejo O."/>
            <person name="Findley S.D."/>
            <person name="Zheng P."/>
            <person name="Utro F."/>
            <person name="Royaert S."/>
            <person name="Saski C."/>
            <person name="Jenkins J."/>
            <person name="Podicheti R."/>
            <person name="Zhao M."/>
            <person name="Scheffler B.E."/>
            <person name="Stack J.C."/>
            <person name="Feltus F.A."/>
            <person name="Mustiga G.M."/>
            <person name="Amores F."/>
            <person name="Phillips W."/>
            <person name="Marelli J.P."/>
            <person name="May G.D."/>
            <person name="Shapiro H."/>
            <person name="Ma J."/>
            <person name="Bustamante C.D."/>
            <person name="Schnell R.J."/>
            <person name="Main D."/>
            <person name="Gilbert D."/>
            <person name="Parida L."/>
            <person name="Kuhn D.N."/>
        </authorList>
    </citation>
    <scope>NUCLEOTIDE SEQUENCE [LARGE SCALE GENOMIC DNA]</scope>
    <source>
        <strain evidence="3">cv. Matina 1-6</strain>
    </source>
</reference>
<dbReference type="eggNOG" id="ENOG502S0N9">
    <property type="taxonomic scope" value="Eukaryota"/>
</dbReference>
<evidence type="ECO:0000313" key="2">
    <source>
        <dbReference type="EMBL" id="EOY22078.1"/>
    </source>
</evidence>
<feature type="compositionally biased region" description="Polar residues" evidence="1">
    <location>
        <begin position="234"/>
        <end position="246"/>
    </location>
</feature>
<feature type="compositionally biased region" description="Polar residues" evidence="1">
    <location>
        <begin position="15"/>
        <end position="25"/>
    </location>
</feature>
<dbReference type="OMA" id="SQEHNFF"/>
<feature type="compositionally biased region" description="Basic and acidic residues" evidence="1">
    <location>
        <begin position="1"/>
        <end position="13"/>
    </location>
</feature>
<dbReference type="EMBL" id="CM001881">
    <property type="protein sequence ID" value="EOY22078.1"/>
    <property type="molecule type" value="Genomic_DNA"/>
</dbReference>
<proteinExistence type="predicted"/>
<feature type="compositionally biased region" description="Polar residues" evidence="1">
    <location>
        <begin position="79"/>
        <end position="88"/>
    </location>
</feature>
<feature type="region of interest" description="Disordered" evidence="1">
    <location>
        <begin position="1"/>
        <end position="115"/>
    </location>
</feature>
<feature type="compositionally biased region" description="Pro residues" evidence="1">
    <location>
        <begin position="284"/>
        <end position="306"/>
    </location>
</feature>
<evidence type="ECO:0000313" key="3">
    <source>
        <dbReference type="Proteomes" id="UP000026915"/>
    </source>
</evidence>
<feature type="compositionally biased region" description="Basic and acidic residues" evidence="1">
    <location>
        <begin position="186"/>
        <end position="196"/>
    </location>
</feature>
<organism evidence="2 3">
    <name type="scientific">Theobroma cacao</name>
    <name type="common">Cacao</name>
    <name type="synonym">Cocoa</name>
    <dbReference type="NCBI Taxonomy" id="3641"/>
    <lineage>
        <taxon>Eukaryota</taxon>
        <taxon>Viridiplantae</taxon>
        <taxon>Streptophyta</taxon>
        <taxon>Embryophyta</taxon>
        <taxon>Tracheophyta</taxon>
        <taxon>Spermatophyta</taxon>
        <taxon>Magnoliopsida</taxon>
        <taxon>eudicotyledons</taxon>
        <taxon>Gunneridae</taxon>
        <taxon>Pentapetalae</taxon>
        <taxon>rosids</taxon>
        <taxon>malvids</taxon>
        <taxon>Malvales</taxon>
        <taxon>Malvaceae</taxon>
        <taxon>Byttnerioideae</taxon>
        <taxon>Theobroma</taxon>
    </lineage>
</organism>
<dbReference type="STRING" id="3641.A0A061FYD9"/>
<feature type="region of interest" description="Disordered" evidence="1">
    <location>
        <begin position="173"/>
        <end position="320"/>
    </location>
</feature>
<keyword evidence="3" id="KW-1185">Reference proteome</keyword>
<accession>A0A061FYD9</accession>
<dbReference type="AlphaFoldDB" id="A0A061FYD9"/>